<dbReference type="Pfam" id="PF01302">
    <property type="entry name" value="CAP_GLY"/>
    <property type="match status" value="1"/>
</dbReference>
<protein>
    <recommendedName>
        <fullName evidence="1">CAP-Gly domain-containing protein</fullName>
    </recommendedName>
</protein>
<dbReference type="OrthoDB" id="2130750at2759"/>
<dbReference type="SMART" id="SM01052">
    <property type="entry name" value="CAP_GLY"/>
    <property type="match status" value="1"/>
</dbReference>
<proteinExistence type="predicted"/>
<name>A0A9P7BPY4_RHIOR</name>
<dbReference type="EMBL" id="JAANQT010001508">
    <property type="protein sequence ID" value="KAG1304890.1"/>
    <property type="molecule type" value="Genomic_DNA"/>
</dbReference>
<dbReference type="InterPro" id="IPR000938">
    <property type="entry name" value="CAP-Gly_domain"/>
</dbReference>
<dbReference type="AlphaFoldDB" id="A0A9P7BPY4"/>
<dbReference type="PROSITE" id="PS50245">
    <property type="entry name" value="CAP_GLY_2"/>
    <property type="match status" value="1"/>
</dbReference>
<sequence length="182" mass="21062">MNKHSKRERLRRTQSTGDLPPALATNRLLFNNVSTPALSDLCQCTQAPADTRRASRVTFLLPPTPSRPTSILVRQRRWSLPDNWFLISKDTFFRWIHFQRNAVSLPLTIQIGSKVKLFLRPLPIIGTVKFIGQVHFDQGDWLGLEFTEQVGNCDGSYQGQRYFETRYLCALFVRREEVLLIQ</sequence>
<gene>
    <name evidence="2" type="ORF">G6F64_008817</name>
</gene>
<organism evidence="2 3">
    <name type="scientific">Rhizopus oryzae</name>
    <name type="common">Mucormycosis agent</name>
    <name type="synonym">Rhizopus arrhizus var. delemar</name>
    <dbReference type="NCBI Taxonomy" id="64495"/>
    <lineage>
        <taxon>Eukaryota</taxon>
        <taxon>Fungi</taxon>
        <taxon>Fungi incertae sedis</taxon>
        <taxon>Mucoromycota</taxon>
        <taxon>Mucoromycotina</taxon>
        <taxon>Mucoromycetes</taxon>
        <taxon>Mucorales</taxon>
        <taxon>Mucorineae</taxon>
        <taxon>Rhizopodaceae</taxon>
        <taxon>Rhizopus</taxon>
    </lineage>
</organism>
<dbReference type="InterPro" id="IPR036859">
    <property type="entry name" value="CAP-Gly_dom_sf"/>
</dbReference>
<dbReference type="Gene3D" id="2.30.30.190">
    <property type="entry name" value="CAP Gly-rich-like domain"/>
    <property type="match status" value="1"/>
</dbReference>
<evidence type="ECO:0000313" key="3">
    <source>
        <dbReference type="Proteomes" id="UP000716291"/>
    </source>
</evidence>
<accession>A0A9P7BPY4</accession>
<comment type="caution">
    <text evidence="2">The sequence shown here is derived from an EMBL/GenBank/DDBJ whole genome shotgun (WGS) entry which is preliminary data.</text>
</comment>
<evidence type="ECO:0000259" key="1">
    <source>
        <dbReference type="PROSITE" id="PS50245"/>
    </source>
</evidence>
<reference evidence="2" key="1">
    <citation type="journal article" date="2020" name="Microb. Genom.">
        <title>Genetic diversity of clinical and environmental Mucorales isolates obtained from an investigation of mucormycosis cases among solid organ transplant recipients.</title>
        <authorList>
            <person name="Nguyen M.H."/>
            <person name="Kaul D."/>
            <person name="Muto C."/>
            <person name="Cheng S.J."/>
            <person name="Richter R.A."/>
            <person name="Bruno V.M."/>
            <person name="Liu G."/>
            <person name="Beyhan S."/>
            <person name="Sundermann A.J."/>
            <person name="Mounaud S."/>
            <person name="Pasculle A.W."/>
            <person name="Nierman W.C."/>
            <person name="Driscoll E."/>
            <person name="Cumbie R."/>
            <person name="Clancy C.J."/>
            <person name="Dupont C.L."/>
        </authorList>
    </citation>
    <scope>NUCLEOTIDE SEQUENCE</scope>
    <source>
        <strain evidence="2">GL11</strain>
    </source>
</reference>
<feature type="domain" description="CAP-Gly" evidence="1">
    <location>
        <begin position="132"/>
        <end position="174"/>
    </location>
</feature>
<evidence type="ECO:0000313" key="2">
    <source>
        <dbReference type="EMBL" id="KAG1304890.1"/>
    </source>
</evidence>
<dbReference type="SUPFAM" id="SSF74924">
    <property type="entry name" value="Cap-Gly domain"/>
    <property type="match status" value="1"/>
</dbReference>
<dbReference type="Proteomes" id="UP000716291">
    <property type="component" value="Unassembled WGS sequence"/>
</dbReference>
<keyword evidence="3" id="KW-1185">Reference proteome</keyword>